<organism evidence="1">
    <name type="scientific">Anguilla anguilla</name>
    <name type="common">European freshwater eel</name>
    <name type="synonym">Muraena anguilla</name>
    <dbReference type="NCBI Taxonomy" id="7936"/>
    <lineage>
        <taxon>Eukaryota</taxon>
        <taxon>Metazoa</taxon>
        <taxon>Chordata</taxon>
        <taxon>Craniata</taxon>
        <taxon>Vertebrata</taxon>
        <taxon>Euteleostomi</taxon>
        <taxon>Actinopterygii</taxon>
        <taxon>Neopterygii</taxon>
        <taxon>Teleostei</taxon>
        <taxon>Anguilliformes</taxon>
        <taxon>Anguillidae</taxon>
        <taxon>Anguilla</taxon>
    </lineage>
</organism>
<dbReference type="EMBL" id="GBXM01083015">
    <property type="protein sequence ID" value="JAH25562.1"/>
    <property type="molecule type" value="Transcribed_RNA"/>
</dbReference>
<reference evidence="1" key="2">
    <citation type="journal article" date="2015" name="Fish Shellfish Immunol.">
        <title>Early steps in the European eel (Anguilla anguilla)-Vibrio vulnificus interaction in the gills: Role of the RtxA13 toxin.</title>
        <authorList>
            <person name="Callol A."/>
            <person name="Pajuelo D."/>
            <person name="Ebbesson L."/>
            <person name="Teles M."/>
            <person name="MacKenzie S."/>
            <person name="Amaro C."/>
        </authorList>
    </citation>
    <scope>NUCLEOTIDE SEQUENCE</scope>
</reference>
<reference evidence="1" key="1">
    <citation type="submission" date="2014-11" db="EMBL/GenBank/DDBJ databases">
        <authorList>
            <person name="Amaro Gonzalez C."/>
        </authorList>
    </citation>
    <scope>NUCLEOTIDE SEQUENCE</scope>
</reference>
<accession>A0A0E9R9T9</accession>
<dbReference type="AlphaFoldDB" id="A0A0E9R9T9"/>
<protein>
    <submittedName>
        <fullName evidence="1">Uncharacterized protein</fullName>
    </submittedName>
</protein>
<evidence type="ECO:0000313" key="1">
    <source>
        <dbReference type="EMBL" id="JAH25562.1"/>
    </source>
</evidence>
<name>A0A0E9R9T9_ANGAN</name>
<sequence>MCCSVGIAYPYVLPAVFTITSCHRLIDALNFTYGRIAIYIRNITVIKIK</sequence>
<proteinExistence type="predicted"/>